<proteinExistence type="predicted"/>
<dbReference type="EMBL" id="QQAX01000031">
    <property type="protein sequence ID" value="RDI38520.1"/>
    <property type="molecule type" value="Genomic_DNA"/>
</dbReference>
<dbReference type="AlphaFoldDB" id="A0A370G5N0"/>
<organism evidence="1 2">
    <name type="scientific">Aquicella lusitana</name>
    <dbReference type="NCBI Taxonomy" id="254246"/>
    <lineage>
        <taxon>Bacteria</taxon>
        <taxon>Pseudomonadati</taxon>
        <taxon>Pseudomonadota</taxon>
        <taxon>Gammaproteobacteria</taxon>
        <taxon>Legionellales</taxon>
        <taxon>Coxiellaceae</taxon>
        <taxon>Aquicella</taxon>
    </lineage>
</organism>
<dbReference type="OrthoDB" id="5571792at2"/>
<dbReference type="RefSeq" id="WP_114835307.1">
    <property type="nucleotide sequence ID" value="NZ_LR699116.1"/>
</dbReference>
<gene>
    <name evidence="1" type="ORF">C8D86_1312</name>
</gene>
<name>A0A370G5N0_9COXI</name>
<dbReference type="Proteomes" id="UP000254720">
    <property type="component" value="Unassembled WGS sequence"/>
</dbReference>
<sequence>MKGKTKKVTVRFPKRLKAEMQTALIKSGYGLHGKSRWLKEAISNFLLQPSFVDYVEHGGDINQAELSEVEAFYLDNDTMHLLKNAFVDIRIKYPLFEGLQSSLIRSAVIYRLMLK</sequence>
<comment type="caution">
    <text evidence="1">The sequence shown here is derived from an EMBL/GenBank/DDBJ whole genome shotgun (WGS) entry which is preliminary data.</text>
</comment>
<evidence type="ECO:0000313" key="1">
    <source>
        <dbReference type="EMBL" id="RDI38520.1"/>
    </source>
</evidence>
<protein>
    <submittedName>
        <fullName evidence="1">Uncharacterized protein</fullName>
    </submittedName>
</protein>
<reference evidence="1 2" key="1">
    <citation type="submission" date="2018-07" db="EMBL/GenBank/DDBJ databases">
        <title>Genomic Encyclopedia of Type Strains, Phase IV (KMG-IV): sequencing the most valuable type-strain genomes for metagenomic binning, comparative biology and taxonomic classification.</title>
        <authorList>
            <person name="Goeker M."/>
        </authorList>
    </citation>
    <scope>NUCLEOTIDE SEQUENCE [LARGE SCALE GENOMIC DNA]</scope>
    <source>
        <strain evidence="1 2">DSM 16500</strain>
    </source>
</reference>
<evidence type="ECO:0000313" key="2">
    <source>
        <dbReference type="Proteomes" id="UP000254720"/>
    </source>
</evidence>
<keyword evidence="2" id="KW-1185">Reference proteome</keyword>
<accession>A0A370G5N0</accession>